<comment type="caution">
    <text evidence="2">The sequence shown here is derived from an EMBL/GenBank/DDBJ whole genome shotgun (WGS) entry which is preliminary data.</text>
</comment>
<keyword evidence="3" id="KW-1185">Reference proteome</keyword>
<evidence type="ECO:0008006" key="4">
    <source>
        <dbReference type="Google" id="ProtNLM"/>
    </source>
</evidence>
<organism evidence="2 3">
    <name type="scientific">Agathobaculum butyriciproducens</name>
    <dbReference type="NCBI Taxonomy" id="1628085"/>
    <lineage>
        <taxon>Bacteria</taxon>
        <taxon>Bacillati</taxon>
        <taxon>Bacillota</taxon>
        <taxon>Clostridia</taxon>
        <taxon>Eubacteriales</taxon>
        <taxon>Butyricicoccaceae</taxon>
        <taxon>Agathobaculum</taxon>
    </lineage>
</organism>
<sequence>MNKYNRLMEHVNPSPDLEQRLHDALDKPPVRKPPAWRRYGAAAACLVLIIGGTAVMQMNRTPANPDGEGKEPPVTAAAPQEYATTDELAAALSFPLTLPQTLPDGYAFDSASDQFGMAVVMYADAEGHTLKYCMGKGEDALTGMNHTVSGEKLEGTDALLYAETGYTAVEWKDSKYSYCFIADESFDTTVWQALVNSIK</sequence>
<gene>
    <name evidence="2" type="ORF">LKD22_10110</name>
</gene>
<keyword evidence="1" id="KW-0472">Membrane</keyword>
<dbReference type="AlphaFoldDB" id="A0AAW4W5L4"/>
<evidence type="ECO:0000313" key="3">
    <source>
        <dbReference type="Proteomes" id="UP001298753"/>
    </source>
</evidence>
<evidence type="ECO:0000313" key="2">
    <source>
        <dbReference type="EMBL" id="MCC2177473.1"/>
    </source>
</evidence>
<proteinExistence type="predicted"/>
<reference evidence="2 3" key="1">
    <citation type="submission" date="2021-10" db="EMBL/GenBank/DDBJ databases">
        <title>Anaerobic single-cell dispensing facilitates the cultivation of human gut bacteria.</title>
        <authorList>
            <person name="Afrizal A."/>
        </authorList>
    </citation>
    <scope>NUCLEOTIDE SEQUENCE [LARGE SCALE GENOMIC DNA]</scope>
    <source>
        <strain evidence="2 3">CLA-AA-H270</strain>
    </source>
</reference>
<keyword evidence="1" id="KW-0812">Transmembrane</keyword>
<keyword evidence="1" id="KW-1133">Transmembrane helix</keyword>
<name>A0AAW4W5L4_9FIRM</name>
<protein>
    <recommendedName>
        <fullName evidence="4">DUF4367 domain-containing protein</fullName>
    </recommendedName>
</protein>
<dbReference type="EMBL" id="JAJEPX010000035">
    <property type="protein sequence ID" value="MCC2177473.1"/>
    <property type="molecule type" value="Genomic_DNA"/>
</dbReference>
<dbReference type="RefSeq" id="WP_227601009.1">
    <property type="nucleotide sequence ID" value="NZ_JAJEPX010000035.1"/>
</dbReference>
<accession>A0AAW4W5L4</accession>
<evidence type="ECO:0000256" key="1">
    <source>
        <dbReference type="SAM" id="Phobius"/>
    </source>
</evidence>
<dbReference type="GeneID" id="98660338"/>
<dbReference type="Proteomes" id="UP001298753">
    <property type="component" value="Unassembled WGS sequence"/>
</dbReference>
<feature type="transmembrane region" description="Helical" evidence="1">
    <location>
        <begin position="39"/>
        <end position="58"/>
    </location>
</feature>